<protein>
    <recommendedName>
        <fullName evidence="1">MJ1316 RNA cyclic group end recognition domain-containing protein</fullName>
    </recommendedName>
</protein>
<keyword evidence="3" id="KW-1185">Reference proteome</keyword>
<comment type="caution">
    <text evidence="2">The sequence shown here is derived from an EMBL/GenBank/DDBJ whole genome shotgun (WGS) entry which is preliminary data.</text>
</comment>
<evidence type="ECO:0000259" key="1">
    <source>
        <dbReference type="Pfam" id="PF04457"/>
    </source>
</evidence>
<dbReference type="AlphaFoldDB" id="A0AAJ0GDL3"/>
<dbReference type="InterPro" id="IPR040459">
    <property type="entry name" value="MJ1316"/>
</dbReference>
<dbReference type="Pfam" id="PF04457">
    <property type="entry name" value="MJ1316"/>
    <property type="match status" value="1"/>
</dbReference>
<organism evidence="2 3">
    <name type="scientific">Extremus antarcticus</name>
    <dbReference type="NCBI Taxonomy" id="702011"/>
    <lineage>
        <taxon>Eukaryota</taxon>
        <taxon>Fungi</taxon>
        <taxon>Dikarya</taxon>
        <taxon>Ascomycota</taxon>
        <taxon>Pezizomycotina</taxon>
        <taxon>Dothideomycetes</taxon>
        <taxon>Dothideomycetidae</taxon>
        <taxon>Mycosphaerellales</taxon>
        <taxon>Extremaceae</taxon>
        <taxon>Extremus</taxon>
    </lineage>
</organism>
<gene>
    <name evidence="2" type="ORF">LTR09_006055</name>
</gene>
<feature type="domain" description="MJ1316 RNA cyclic group end recognition" evidence="1">
    <location>
        <begin position="520"/>
        <end position="592"/>
    </location>
</feature>
<dbReference type="EMBL" id="JAWDJX010000018">
    <property type="protein sequence ID" value="KAK3052991.1"/>
    <property type="molecule type" value="Genomic_DNA"/>
</dbReference>
<reference evidence="2" key="1">
    <citation type="submission" date="2023-04" db="EMBL/GenBank/DDBJ databases">
        <title>Black Yeasts Isolated from many extreme environments.</title>
        <authorList>
            <person name="Coleine C."/>
            <person name="Stajich J.E."/>
            <person name="Selbmann L."/>
        </authorList>
    </citation>
    <scope>NUCLEOTIDE SEQUENCE</scope>
    <source>
        <strain evidence="2">CCFEE 5312</strain>
    </source>
</reference>
<dbReference type="Proteomes" id="UP001271007">
    <property type="component" value="Unassembled WGS sequence"/>
</dbReference>
<evidence type="ECO:0000313" key="2">
    <source>
        <dbReference type="EMBL" id="KAK3052991.1"/>
    </source>
</evidence>
<sequence>MASSAPTDFANEAFASLGSSESYETERMRTSLYLAVRAVTKALDATYINFMTPATINDLDLRQPHKIILFATGTHALAQWHYGEDVHLIGTADSSDKTFWAVVKEKLQLKDDWKQPKSHLKYDPDCPGSSLDYSLNLSDRTLAAAHTVHDTVADIIKLCQKPEAGCKIYLHFTKRPRYFLQDLATENEKFEITRGTNFAQAEPLERHLDTIRDMRTLASVIMKSGNPMTVDRKFTAAYSNLHYWALNNGIIGRELGYLDSETLIWNTYDAFKTGKQRIAETKEDEDPITLITRTLYSLYDHFNAAIKAGTNHININTPSKHLTTAHLTTSAVQAIRDAITKQASATKVLSSPEQGLAGFLSDCSDGLLIASLEIWQHSPTKVEELREQFREEVRPIGRFAHIIHGEPNTAGVYTRIWPEALVEEGRPGRFVYAIAVCRSPGPQVEGAERLSHCSGCLVAAFVGKPPSYNTAAGLIEVRQATAADFHGLLREPVAGDLASTATAVAGVAEGLAGMGLEARFRTAGEVIGRLRHDPAHAGVEYDVGYEDRFAGTMWKTLEEWGWGGATEDEEWIPEHRVRQVRRRGDRVVVWDRVKRVDLT</sequence>
<proteinExistence type="predicted"/>
<accession>A0AAJ0GDL3</accession>
<name>A0AAJ0GDL3_9PEZI</name>
<evidence type="ECO:0000313" key="3">
    <source>
        <dbReference type="Proteomes" id="UP001271007"/>
    </source>
</evidence>